<feature type="region of interest" description="Disordered" evidence="1">
    <location>
        <begin position="218"/>
        <end position="289"/>
    </location>
</feature>
<dbReference type="PROSITE" id="PS51782">
    <property type="entry name" value="LYSM"/>
    <property type="match status" value="2"/>
</dbReference>
<dbReference type="AlphaFoldDB" id="A0A1W6NYR4"/>
<accession>A0A1W6NYR4</accession>
<reference evidence="4 5" key="1">
    <citation type="submission" date="2017-02" db="EMBL/GenBank/DDBJ databases">
        <title>Ketogulonicigenium robustum SPU B003 Genome sequencing and assembly.</title>
        <authorList>
            <person name="Li Y."/>
            <person name="Liu L."/>
            <person name="Wang C."/>
            <person name="Zhang M."/>
            <person name="Zhang T."/>
            <person name="Zhang Y."/>
        </authorList>
    </citation>
    <scope>NUCLEOTIDE SEQUENCE [LARGE SCALE GENOMIC DNA]</scope>
    <source>
        <strain evidence="4 5">SPU_B003</strain>
    </source>
</reference>
<dbReference type="InterPro" id="IPR036779">
    <property type="entry name" value="LysM_dom_sf"/>
</dbReference>
<dbReference type="EMBL" id="CP019937">
    <property type="protein sequence ID" value="ARO14311.1"/>
    <property type="molecule type" value="Genomic_DNA"/>
</dbReference>
<dbReference type="InterPro" id="IPR018392">
    <property type="entry name" value="LysM"/>
</dbReference>
<dbReference type="SMART" id="SM00257">
    <property type="entry name" value="LysM"/>
    <property type="match status" value="2"/>
</dbReference>
<dbReference type="Proteomes" id="UP000242447">
    <property type="component" value="Chromosome"/>
</dbReference>
<proteinExistence type="predicted"/>
<evidence type="ECO:0000256" key="2">
    <source>
        <dbReference type="SAM" id="SignalP"/>
    </source>
</evidence>
<evidence type="ECO:0000256" key="1">
    <source>
        <dbReference type="SAM" id="MobiDB-lite"/>
    </source>
</evidence>
<name>A0A1W6NYR4_9RHOB</name>
<dbReference type="InterPro" id="IPR050570">
    <property type="entry name" value="Cell_wall_metabolism_enzyme"/>
</dbReference>
<evidence type="ECO:0000313" key="4">
    <source>
        <dbReference type="EMBL" id="ARO14311.1"/>
    </source>
</evidence>
<feature type="compositionally biased region" description="Low complexity" evidence="1">
    <location>
        <begin position="247"/>
        <end position="289"/>
    </location>
</feature>
<dbReference type="SUPFAM" id="SSF51261">
    <property type="entry name" value="Duplicated hybrid motif"/>
    <property type="match status" value="1"/>
</dbReference>
<feature type="domain" description="LysM" evidence="3">
    <location>
        <begin position="71"/>
        <end position="115"/>
    </location>
</feature>
<dbReference type="Gene3D" id="3.10.350.10">
    <property type="entry name" value="LysM domain"/>
    <property type="match status" value="2"/>
</dbReference>
<dbReference type="PANTHER" id="PTHR21666">
    <property type="entry name" value="PEPTIDASE-RELATED"/>
    <property type="match status" value="1"/>
</dbReference>
<sequence length="401" mass="40606">MPKLMQISTPARQRSVTLLGGAALLALAACGTVTDYDLRGMGPGFTTEGAVQTNNRPAPDARGVISYPTYQVAVARSGDTVASIATRLGLDPNQLAAYNGLQGGTSLRAGEILALPSRVSDGGSDITSIAGAAIDRAGTVTTSALPPAAGGAAAPAATTTAPAASTPFAISEPIRHQVARGETAYIIARRYNVPVRSLAEWNGLDSNMTIREGQYLMIPTANGNPPAGSTTSEPGQGSPTPIPPSSTQPLPREATTSTTAAAATTTAAAATAAPNLGSQQTSASQSSALQRPVAGNIIRAYAKGRNEGIDIGAAAGTNVSAAAAGTVAAITTNTEGVQIVVIRHDNNLMTVYTHLDNLTVSRGASVTRGQTIGKVAAGDPSYLHFEVRRGLESVDPSTMLP</sequence>
<dbReference type="InterPro" id="IPR011055">
    <property type="entry name" value="Dup_hybrid_motif"/>
</dbReference>
<dbReference type="CDD" id="cd00118">
    <property type="entry name" value="LysM"/>
    <property type="match status" value="2"/>
</dbReference>
<evidence type="ECO:0000259" key="3">
    <source>
        <dbReference type="PROSITE" id="PS51782"/>
    </source>
</evidence>
<feature type="chain" id="PRO_5012596946" evidence="2">
    <location>
        <begin position="29"/>
        <end position="401"/>
    </location>
</feature>
<dbReference type="CDD" id="cd12797">
    <property type="entry name" value="M23_peptidase"/>
    <property type="match status" value="1"/>
</dbReference>
<keyword evidence="2" id="KW-0732">Signal</keyword>
<dbReference type="STRING" id="92947.BVG79_00959"/>
<dbReference type="Pfam" id="PF01476">
    <property type="entry name" value="LysM"/>
    <property type="match status" value="2"/>
</dbReference>
<dbReference type="Gene3D" id="2.70.70.10">
    <property type="entry name" value="Glucose Permease (Domain IIA)"/>
    <property type="match status" value="1"/>
</dbReference>
<evidence type="ECO:0000313" key="5">
    <source>
        <dbReference type="Proteomes" id="UP000242447"/>
    </source>
</evidence>
<feature type="compositionally biased region" description="Polar residues" evidence="1">
    <location>
        <begin position="221"/>
        <end position="233"/>
    </location>
</feature>
<protein>
    <submittedName>
        <fullName evidence="4">LysM domain</fullName>
    </submittedName>
</protein>
<dbReference type="InterPro" id="IPR016047">
    <property type="entry name" value="M23ase_b-sheet_dom"/>
</dbReference>
<dbReference type="Pfam" id="PF01551">
    <property type="entry name" value="Peptidase_M23"/>
    <property type="match status" value="1"/>
</dbReference>
<organism evidence="4 5">
    <name type="scientific">Ketogulonicigenium robustum</name>
    <dbReference type="NCBI Taxonomy" id="92947"/>
    <lineage>
        <taxon>Bacteria</taxon>
        <taxon>Pseudomonadati</taxon>
        <taxon>Pseudomonadota</taxon>
        <taxon>Alphaproteobacteria</taxon>
        <taxon>Rhodobacterales</taxon>
        <taxon>Roseobacteraceae</taxon>
        <taxon>Ketogulonicigenium</taxon>
    </lineage>
</organism>
<dbReference type="RefSeq" id="WP_236951421.1">
    <property type="nucleotide sequence ID" value="NZ_CP019937.1"/>
</dbReference>
<dbReference type="PROSITE" id="PS51257">
    <property type="entry name" value="PROKAR_LIPOPROTEIN"/>
    <property type="match status" value="1"/>
</dbReference>
<keyword evidence="5" id="KW-1185">Reference proteome</keyword>
<feature type="domain" description="LysM" evidence="3">
    <location>
        <begin position="174"/>
        <end position="218"/>
    </location>
</feature>
<dbReference type="SUPFAM" id="SSF54106">
    <property type="entry name" value="LysM domain"/>
    <property type="match status" value="1"/>
</dbReference>
<feature type="signal peptide" evidence="2">
    <location>
        <begin position="1"/>
        <end position="28"/>
    </location>
</feature>
<gene>
    <name evidence="4" type="primary">lysM</name>
    <name evidence="4" type="ORF">BVG79_00959</name>
</gene>
<dbReference type="PANTHER" id="PTHR21666:SF270">
    <property type="entry name" value="MUREIN HYDROLASE ACTIVATOR ENVC"/>
    <property type="match status" value="1"/>
</dbReference>
<dbReference type="KEGG" id="kro:BVG79_00959"/>
<dbReference type="GO" id="GO:0004222">
    <property type="term" value="F:metalloendopeptidase activity"/>
    <property type="evidence" value="ECO:0007669"/>
    <property type="project" value="TreeGrafter"/>
</dbReference>